<comment type="pathway">
    <text evidence="1">Cofactor biosynthesis; NAD(+) biosynthesis; nicotinate D-ribonucleotide from nicotinate: step 1/1.</text>
</comment>
<name>A0A931F8A4_9FIRM</name>
<organism evidence="9 10">
    <name type="scientific">Halonatronomonas betaini</name>
    <dbReference type="NCBI Taxonomy" id="2778430"/>
    <lineage>
        <taxon>Bacteria</taxon>
        <taxon>Bacillati</taxon>
        <taxon>Bacillota</taxon>
        <taxon>Clostridia</taxon>
        <taxon>Halanaerobiales</taxon>
        <taxon>Halarsenatibacteraceae</taxon>
        <taxon>Halonatronomonas</taxon>
    </lineage>
</organism>
<dbReference type="InterPro" id="IPR007229">
    <property type="entry name" value="Nic_PRibTrfase-Fam"/>
</dbReference>
<dbReference type="GO" id="GO:0004516">
    <property type="term" value="F:nicotinate phosphoribosyltransferase activity"/>
    <property type="evidence" value="ECO:0007669"/>
    <property type="project" value="UniProtKB-EC"/>
</dbReference>
<dbReference type="PIRSF" id="PIRSF000484">
    <property type="entry name" value="NAPRT"/>
    <property type="match status" value="1"/>
</dbReference>
<evidence type="ECO:0000256" key="7">
    <source>
        <dbReference type="ARBA" id="ARBA00048668"/>
    </source>
</evidence>
<dbReference type="EC" id="6.3.4.21" evidence="2"/>
<dbReference type="SUPFAM" id="SSF51690">
    <property type="entry name" value="Nicotinate/Quinolinate PRTase C-terminal domain-like"/>
    <property type="match status" value="1"/>
</dbReference>
<evidence type="ECO:0000313" key="9">
    <source>
        <dbReference type="EMBL" id="MBF8437531.1"/>
    </source>
</evidence>
<evidence type="ECO:0000256" key="1">
    <source>
        <dbReference type="ARBA" id="ARBA00004952"/>
    </source>
</evidence>
<comment type="catalytic activity">
    <reaction evidence="6">
        <text>nicotinate beta-D-ribonucleotide + CO2 + diphosphate = quinolinate + 5-phospho-alpha-D-ribose 1-diphosphate + 2 H(+)</text>
        <dbReference type="Rhea" id="RHEA:12733"/>
        <dbReference type="ChEBI" id="CHEBI:15378"/>
        <dbReference type="ChEBI" id="CHEBI:16526"/>
        <dbReference type="ChEBI" id="CHEBI:29959"/>
        <dbReference type="ChEBI" id="CHEBI:33019"/>
        <dbReference type="ChEBI" id="CHEBI:57502"/>
        <dbReference type="ChEBI" id="CHEBI:58017"/>
        <dbReference type="EC" id="2.4.2.19"/>
    </reaction>
</comment>
<dbReference type="AlphaFoldDB" id="A0A931F8A4"/>
<dbReference type="InterPro" id="IPR037128">
    <property type="entry name" value="Quinolinate_PRibosylTase_N_sf"/>
</dbReference>
<evidence type="ECO:0000259" key="8">
    <source>
        <dbReference type="Pfam" id="PF02749"/>
    </source>
</evidence>
<dbReference type="PANTHER" id="PTHR43202">
    <property type="entry name" value="NICOTINATE-NUCLEOTIDE PYROPHOSPHORYLASE"/>
    <property type="match status" value="1"/>
</dbReference>
<dbReference type="SUPFAM" id="SSF54675">
    <property type="entry name" value="Nicotinate/Quinolinate PRTase N-terminal domain-like"/>
    <property type="match status" value="1"/>
</dbReference>
<dbReference type="Gene3D" id="3.90.1170.20">
    <property type="entry name" value="Quinolinate phosphoribosyl transferase, N-terminal domain"/>
    <property type="match status" value="1"/>
</dbReference>
<evidence type="ECO:0000256" key="5">
    <source>
        <dbReference type="ARBA" id="ARBA00022642"/>
    </source>
</evidence>
<proteinExistence type="predicted"/>
<sequence length="443" mass="50575">MTVFNQERLPVEIFQIDRERMVEGWYSDAYFRNISRILNRLSKESYTYKNEEGHEVDIGDIEVEMQIFPRRRPFCIVGGVDEALAILKTCTGYIDSKGKFINTFDQLEVEAIHDGDKAFYRGDPENVEPVIKIRGKYRHFAILETPMIGSLTEASRIATNVFLVLEAAKGKDILFFPARFAHYKQQAIHGYAYSLGVKAYNEEFGANSHRFISTDEQGAWWGGKGAGTVSHSYIASFLGDTTEAMLQFCRQMPADLNRIALVDFDNDCVGTTLDVLREMYKYYSYHKKDGNAKQAQKYKLFGVRPDTGSNLRDVSVEPLGDKKLDNGVNARLVFKLRRAIDEAYKDWDIDDEDELERAKEYCKNVKIIATGGFKPEKISQFEKSQVPVDIYGVGSWLLSNSSVENTKNDFTADVVRVKINGEWKDMAKEGREPCYNDKLVKVD</sequence>
<reference evidence="9" key="1">
    <citation type="submission" date="2020-11" db="EMBL/GenBank/DDBJ databases">
        <title>Halonatronomonas betainensis gen. nov., sp. nov. a novel haloalkaliphilic representative of the family Halanaerobiacae capable of betaine degradation.</title>
        <authorList>
            <person name="Boltyanskaya Y."/>
            <person name="Kevbrin V."/>
            <person name="Detkova E."/>
            <person name="Grouzdev D.S."/>
            <person name="Koziaeva V."/>
            <person name="Zhilina T."/>
        </authorList>
    </citation>
    <scope>NUCLEOTIDE SEQUENCE</scope>
    <source>
        <strain evidence="9">Z-7014</strain>
    </source>
</reference>
<comment type="catalytic activity">
    <reaction evidence="7">
        <text>5-phospho-alpha-D-ribose 1-diphosphate + nicotinate + ATP + H2O = nicotinate beta-D-ribonucleotide + ADP + phosphate + diphosphate</text>
        <dbReference type="Rhea" id="RHEA:36163"/>
        <dbReference type="ChEBI" id="CHEBI:15377"/>
        <dbReference type="ChEBI" id="CHEBI:30616"/>
        <dbReference type="ChEBI" id="CHEBI:32544"/>
        <dbReference type="ChEBI" id="CHEBI:33019"/>
        <dbReference type="ChEBI" id="CHEBI:43474"/>
        <dbReference type="ChEBI" id="CHEBI:57502"/>
        <dbReference type="ChEBI" id="CHEBI:58017"/>
        <dbReference type="ChEBI" id="CHEBI:456216"/>
        <dbReference type="EC" id="6.3.4.21"/>
    </reaction>
</comment>
<evidence type="ECO:0000256" key="6">
    <source>
        <dbReference type="ARBA" id="ARBA00047445"/>
    </source>
</evidence>
<evidence type="ECO:0000313" key="10">
    <source>
        <dbReference type="Proteomes" id="UP000621436"/>
    </source>
</evidence>
<dbReference type="EMBL" id="JADPIE010000006">
    <property type="protein sequence ID" value="MBF8437531.1"/>
    <property type="molecule type" value="Genomic_DNA"/>
</dbReference>
<gene>
    <name evidence="9" type="ORF">I0Q91_10590</name>
</gene>
<keyword evidence="10" id="KW-1185">Reference proteome</keyword>
<evidence type="ECO:0000256" key="4">
    <source>
        <dbReference type="ARBA" id="ARBA00022598"/>
    </source>
</evidence>
<dbReference type="Proteomes" id="UP000621436">
    <property type="component" value="Unassembled WGS sequence"/>
</dbReference>
<dbReference type="InterPro" id="IPR036068">
    <property type="entry name" value="Nicotinate_pribotase-like_C"/>
</dbReference>
<dbReference type="InterPro" id="IPR022412">
    <property type="entry name" value="Quinolinate_PRibosylTrfase_N"/>
</dbReference>
<protein>
    <recommendedName>
        <fullName evidence="2">nicotinate phosphoribosyltransferase</fullName>
        <ecNumber evidence="2">6.3.4.21</ecNumber>
    </recommendedName>
</protein>
<dbReference type="PANTHER" id="PTHR43202:SF1">
    <property type="entry name" value="NICOTINATE PHOSPHORIBOSYLTRANSFERASE"/>
    <property type="match status" value="1"/>
</dbReference>
<dbReference type="GO" id="GO:0009435">
    <property type="term" value="P:NAD+ biosynthetic process"/>
    <property type="evidence" value="ECO:0007669"/>
    <property type="project" value="InterPro"/>
</dbReference>
<dbReference type="InterPro" id="IPR013785">
    <property type="entry name" value="Aldolase_TIM"/>
</dbReference>
<dbReference type="InterPro" id="IPR053190">
    <property type="entry name" value="NAPRTase-like"/>
</dbReference>
<keyword evidence="4" id="KW-0436">Ligase</keyword>
<evidence type="ECO:0000256" key="3">
    <source>
        <dbReference type="ARBA" id="ARBA00022553"/>
    </source>
</evidence>
<keyword evidence="9" id="KW-0328">Glycosyltransferase</keyword>
<keyword evidence="5" id="KW-0662">Pyridine nucleotide biosynthesis</keyword>
<dbReference type="Pfam" id="PF02749">
    <property type="entry name" value="QRPTase_N"/>
    <property type="match status" value="1"/>
</dbReference>
<feature type="domain" description="Quinolinate phosphoribosyl transferase N-terminal" evidence="8">
    <location>
        <begin position="57"/>
        <end position="155"/>
    </location>
</feature>
<dbReference type="RefSeq" id="WP_270454525.1">
    <property type="nucleotide sequence ID" value="NZ_JADPIE010000006.1"/>
</dbReference>
<evidence type="ECO:0000256" key="2">
    <source>
        <dbReference type="ARBA" id="ARBA00013236"/>
    </source>
</evidence>
<dbReference type="GO" id="GO:0004514">
    <property type="term" value="F:nicotinate-nucleotide diphosphorylase (carboxylating) activity"/>
    <property type="evidence" value="ECO:0007669"/>
    <property type="project" value="UniProtKB-EC"/>
</dbReference>
<comment type="caution">
    <text evidence="9">The sequence shown here is derived from an EMBL/GenBank/DDBJ whole genome shotgun (WGS) entry which is preliminary data.</text>
</comment>
<keyword evidence="9" id="KW-0808">Transferase</keyword>
<dbReference type="Gene3D" id="3.20.20.70">
    <property type="entry name" value="Aldolase class I"/>
    <property type="match status" value="2"/>
</dbReference>
<accession>A0A931F8A4</accession>
<keyword evidence="3" id="KW-0597">Phosphoprotein</keyword>